<dbReference type="EC" id="3.2.1.52" evidence="3"/>
<dbReference type="Pfam" id="PF00144">
    <property type="entry name" value="Beta-lactamase"/>
    <property type="match status" value="1"/>
</dbReference>
<evidence type="ECO:0000256" key="1">
    <source>
        <dbReference type="ARBA" id="ARBA00001231"/>
    </source>
</evidence>
<keyword evidence="6" id="KW-0732">Signal</keyword>
<evidence type="ECO:0000256" key="2">
    <source>
        <dbReference type="ARBA" id="ARBA00005336"/>
    </source>
</evidence>
<name>A0A6M0CDM6_9FLAO</name>
<dbReference type="Pfam" id="PF00933">
    <property type="entry name" value="Glyco_hydro_3"/>
    <property type="match status" value="1"/>
</dbReference>
<gene>
    <name evidence="9" type="ORF">GWK10_01725</name>
</gene>
<accession>A0A6M0CDM6</accession>
<evidence type="ECO:0000256" key="4">
    <source>
        <dbReference type="ARBA" id="ARBA00022801"/>
    </source>
</evidence>
<feature type="chain" id="PRO_5027067610" description="beta-N-acetylhexosaminidase" evidence="6">
    <location>
        <begin position="20"/>
        <end position="971"/>
    </location>
</feature>
<evidence type="ECO:0000259" key="7">
    <source>
        <dbReference type="Pfam" id="PF00144"/>
    </source>
</evidence>
<keyword evidence="4 9" id="KW-0378">Hydrolase</keyword>
<dbReference type="SUPFAM" id="SSF51445">
    <property type="entry name" value="(Trans)glycosidases"/>
    <property type="match status" value="1"/>
</dbReference>
<keyword evidence="10" id="KW-1185">Reference proteome</keyword>
<dbReference type="InterPro" id="IPR017853">
    <property type="entry name" value="GH"/>
</dbReference>
<feature type="domain" description="Glycoside hydrolase family 3 N-terminal" evidence="8">
    <location>
        <begin position="45"/>
        <end position="361"/>
    </location>
</feature>
<dbReference type="AlphaFoldDB" id="A0A6M0CDM6"/>
<dbReference type="PRINTS" id="PR00133">
    <property type="entry name" value="GLHYDRLASE3"/>
</dbReference>
<dbReference type="GO" id="GO:0005975">
    <property type="term" value="P:carbohydrate metabolic process"/>
    <property type="evidence" value="ECO:0007669"/>
    <property type="project" value="InterPro"/>
</dbReference>
<dbReference type="InterPro" id="IPR001764">
    <property type="entry name" value="Glyco_hydro_3_N"/>
</dbReference>
<dbReference type="GO" id="GO:0004563">
    <property type="term" value="F:beta-N-acetylhexosaminidase activity"/>
    <property type="evidence" value="ECO:0007669"/>
    <property type="project" value="UniProtKB-EC"/>
</dbReference>
<dbReference type="Proteomes" id="UP000474296">
    <property type="component" value="Unassembled WGS sequence"/>
</dbReference>
<dbReference type="InterPro" id="IPR036881">
    <property type="entry name" value="Glyco_hydro_3_C_sf"/>
</dbReference>
<proteinExistence type="inferred from homology"/>
<dbReference type="PANTHER" id="PTHR30480:SF13">
    <property type="entry name" value="BETA-HEXOSAMINIDASE"/>
    <property type="match status" value="1"/>
</dbReference>
<dbReference type="SUPFAM" id="SSF56601">
    <property type="entry name" value="beta-lactamase/transpeptidase-like"/>
    <property type="match status" value="1"/>
</dbReference>
<sequence length="971" mass="109133">MRARITFLLFLSITFSVFSQQPDPLLAKDIVGQQQWVDSIYSQLTLKEKVGQLFMVRAFSGTKNQNSHKIKKLINDHAIGGIIYSLGNSVSQAKLNNEFQSLSKIPLINGMDAEWGLSMRLDDTFPFPYNVTLGAVKDEKLIEEVGRQMGEHCKRIGVHINFAPDVDININPKNPVIGSRSFGEDKQRVTDLGLAFTRGMQSAGVLACGKHFPGHGDTDTDSHKALPTIPFTRARIDSIELHPFKRLIEGNVASMMIAHLNVPSLENSANTPSSISEKIVTNLLQEELGFNGLVVTDALEMRGVADAGNPGDVDLRAFLAGNDMLLISEDVKLASEKIMQAYNRRIITEARLERSVKKILKAKYLVGLNNYCDINIENLRSDLHTLKNDLLEEKVYENAITLLKNKDSVLPIRDLERSKIAYVKFGDANEEAFVQMLKNYGKVDVIKAQKLDQLSAKLKPYTHVIAGLHKATDTPWKDFKFTDKEKVWLYEIAREKKLILDVFTKPYALNELLTTVNIDAVIASYQNNKVSQEKSAQLIFGALPFRGVLPVTSGSDFPVGTSLKTKSVNRLKYGLPETVGLSSYGLQKVDSLANLVVKDAMAPGLQLLIAKKGKVVYHKTFGHHTYNKKIKVKPTDIYDVASMTKIMATLPMVMKLVDSGAINIDTRLRKLSKELRKSNKDTLTIKQVLSHYGRLKPWIPFYLKTLDSGSGKLLAQYYQRRRSKNFSVKVADDLYLRTDYKDSIVKMVLESGLRNRLEYRYSDLPYYLMKDYIEKAYGEGLDKLVQDNFYKSLGANNTTYNPLQKFNKKLIIPSENDTYFRNQTVHGYVHDMGAAMLDGVGGHAGIFSNANDVAKLMQMYLQGGNYGGKQYLEKATINSFNTCYYCPENNRRGVGFDKPQLGEKGSTCGCVSMDSFGHSGFTGTYTWADPDKEIVYVFLSNRTYPTMANRKLIKTNIRTEIQRAIYESVIE</sequence>
<dbReference type="Gene3D" id="3.20.20.300">
    <property type="entry name" value="Glycoside hydrolase, family 3, N-terminal domain"/>
    <property type="match status" value="1"/>
</dbReference>
<evidence type="ECO:0000256" key="6">
    <source>
        <dbReference type="SAM" id="SignalP"/>
    </source>
</evidence>
<dbReference type="Gene3D" id="3.40.710.10">
    <property type="entry name" value="DD-peptidase/beta-lactamase superfamily"/>
    <property type="match status" value="1"/>
</dbReference>
<evidence type="ECO:0000313" key="10">
    <source>
        <dbReference type="Proteomes" id="UP000474296"/>
    </source>
</evidence>
<comment type="similarity">
    <text evidence="2">Belongs to the glycosyl hydrolase 3 family.</text>
</comment>
<evidence type="ECO:0000313" key="9">
    <source>
        <dbReference type="EMBL" id="NER15906.1"/>
    </source>
</evidence>
<dbReference type="InterPro" id="IPR050226">
    <property type="entry name" value="NagZ_Beta-hexosaminidase"/>
</dbReference>
<dbReference type="Gene3D" id="3.40.50.1700">
    <property type="entry name" value="Glycoside hydrolase family 3 C-terminal domain"/>
    <property type="match status" value="1"/>
</dbReference>
<comment type="catalytic activity">
    <reaction evidence="1">
        <text>Hydrolysis of terminal non-reducing N-acetyl-D-hexosamine residues in N-acetyl-beta-D-hexosaminides.</text>
        <dbReference type="EC" id="3.2.1.52"/>
    </reaction>
</comment>
<dbReference type="PANTHER" id="PTHR30480">
    <property type="entry name" value="BETA-HEXOSAMINIDASE-RELATED"/>
    <property type="match status" value="1"/>
</dbReference>
<comment type="caution">
    <text evidence="9">The sequence shown here is derived from an EMBL/GenBank/DDBJ whole genome shotgun (WGS) entry which is preliminary data.</text>
</comment>
<evidence type="ECO:0000256" key="5">
    <source>
        <dbReference type="ARBA" id="ARBA00023295"/>
    </source>
</evidence>
<dbReference type="InterPro" id="IPR036962">
    <property type="entry name" value="Glyco_hydro_3_N_sf"/>
</dbReference>
<evidence type="ECO:0000256" key="3">
    <source>
        <dbReference type="ARBA" id="ARBA00012663"/>
    </source>
</evidence>
<organism evidence="9 10">
    <name type="scientific">Spongiivirga citrea</name>
    <dbReference type="NCBI Taxonomy" id="1481457"/>
    <lineage>
        <taxon>Bacteria</taxon>
        <taxon>Pseudomonadati</taxon>
        <taxon>Bacteroidota</taxon>
        <taxon>Flavobacteriia</taxon>
        <taxon>Flavobacteriales</taxon>
        <taxon>Flavobacteriaceae</taxon>
        <taxon>Spongiivirga</taxon>
    </lineage>
</organism>
<dbReference type="InterPro" id="IPR012338">
    <property type="entry name" value="Beta-lactam/transpept-like"/>
</dbReference>
<dbReference type="InterPro" id="IPR001466">
    <property type="entry name" value="Beta-lactam-related"/>
</dbReference>
<protein>
    <recommendedName>
        <fullName evidence="3">beta-N-acetylhexosaminidase</fullName>
        <ecNumber evidence="3">3.2.1.52</ecNumber>
    </recommendedName>
</protein>
<feature type="domain" description="Beta-lactamase-related" evidence="7">
    <location>
        <begin position="597"/>
        <end position="949"/>
    </location>
</feature>
<reference evidence="9 10" key="1">
    <citation type="submission" date="2020-01" db="EMBL/GenBank/DDBJ databases">
        <title>Spongiivirga citrea KCTC 32990T.</title>
        <authorList>
            <person name="Wang G."/>
        </authorList>
    </citation>
    <scope>NUCLEOTIDE SEQUENCE [LARGE SCALE GENOMIC DNA]</scope>
    <source>
        <strain evidence="9 10">KCTC 32990</strain>
    </source>
</reference>
<keyword evidence="5" id="KW-0326">Glycosidase</keyword>
<feature type="signal peptide" evidence="6">
    <location>
        <begin position="1"/>
        <end position="19"/>
    </location>
</feature>
<dbReference type="GO" id="GO:0009254">
    <property type="term" value="P:peptidoglycan turnover"/>
    <property type="evidence" value="ECO:0007669"/>
    <property type="project" value="TreeGrafter"/>
</dbReference>
<evidence type="ECO:0000259" key="8">
    <source>
        <dbReference type="Pfam" id="PF00933"/>
    </source>
</evidence>
<dbReference type="EMBL" id="JAABOQ010000001">
    <property type="protein sequence ID" value="NER15906.1"/>
    <property type="molecule type" value="Genomic_DNA"/>
</dbReference>